<reference evidence="1" key="1">
    <citation type="submission" date="2021-06" db="EMBL/GenBank/DDBJ databases">
        <authorList>
            <person name="Kallberg Y."/>
            <person name="Tangrot J."/>
            <person name="Rosling A."/>
        </authorList>
    </citation>
    <scope>NUCLEOTIDE SEQUENCE</scope>
    <source>
        <strain evidence="1">MA461A</strain>
    </source>
</reference>
<dbReference type="Proteomes" id="UP000789920">
    <property type="component" value="Unassembled WGS sequence"/>
</dbReference>
<dbReference type="EMBL" id="CAJVQC010049352">
    <property type="protein sequence ID" value="CAG8787474.1"/>
    <property type="molecule type" value="Genomic_DNA"/>
</dbReference>
<accession>A0ACA9RC80</accession>
<evidence type="ECO:0000313" key="2">
    <source>
        <dbReference type="Proteomes" id="UP000789920"/>
    </source>
</evidence>
<evidence type="ECO:0000313" key="1">
    <source>
        <dbReference type="EMBL" id="CAG8787474.1"/>
    </source>
</evidence>
<proteinExistence type="predicted"/>
<name>A0ACA9RC80_9GLOM</name>
<keyword evidence="2" id="KW-1185">Reference proteome</keyword>
<sequence length="53" mass="5923">LFKIVAKLSYVGVGSLGLSEIPYDKYYTVHILVASIDFHSIAVDEEKDIHITN</sequence>
<comment type="caution">
    <text evidence="1">The sequence shown here is derived from an EMBL/GenBank/DDBJ whole genome shotgun (WGS) entry which is preliminary data.</text>
</comment>
<gene>
    <name evidence="1" type="ORF">RPERSI_LOCUS18545</name>
</gene>
<feature type="non-terminal residue" evidence="1">
    <location>
        <position position="1"/>
    </location>
</feature>
<protein>
    <submittedName>
        <fullName evidence="1">1903_t:CDS:1</fullName>
    </submittedName>
</protein>
<organism evidence="1 2">
    <name type="scientific">Racocetra persica</name>
    <dbReference type="NCBI Taxonomy" id="160502"/>
    <lineage>
        <taxon>Eukaryota</taxon>
        <taxon>Fungi</taxon>
        <taxon>Fungi incertae sedis</taxon>
        <taxon>Mucoromycota</taxon>
        <taxon>Glomeromycotina</taxon>
        <taxon>Glomeromycetes</taxon>
        <taxon>Diversisporales</taxon>
        <taxon>Gigasporaceae</taxon>
        <taxon>Racocetra</taxon>
    </lineage>
</organism>